<comment type="caution">
    <text evidence="4">The sequence shown here is derived from an EMBL/GenBank/DDBJ whole genome shotgun (WGS) entry which is preliminary data.</text>
</comment>
<reference evidence="4 5" key="1">
    <citation type="submission" date="2016-11" db="EMBL/GenBank/DDBJ databases">
        <title>Mixed transmission modes and dynamic genome evolution in an obligate animal-bacterial symbiosis.</title>
        <authorList>
            <person name="Russell S.L."/>
            <person name="Corbett-Detig R.B."/>
            <person name="Cavanaugh C.M."/>
        </authorList>
    </citation>
    <scope>NUCLEOTIDE SEQUENCE [LARGE SCALE GENOMIC DNA]</scope>
    <source>
        <strain evidence="4">Sveles-Q1</strain>
    </source>
</reference>
<dbReference type="InterPro" id="IPR005632">
    <property type="entry name" value="Chaperone_Skp"/>
</dbReference>
<gene>
    <name evidence="4" type="ORF">BOW53_04805</name>
</gene>
<evidence type="ECO:0000256" key="2">
    <source>
        <dbReference type="PIRNR" id="PIRNR002094"/>
    </source>
</evidence>
<evidence type="ECO:0000313" key="5">
    <source>
        <dbReference type="Proteomes" id="UP000191110"/>
    </source>
</evidence>
<evidence type="ECO:0000256" key="1">
    <source>
        <dbReference type="ARBA" id="ARBA00022729"/>
    </source>
</evidence>
<dbReference type="RefSeq" id="WP_078482949.1">
    <property type="nucleotide sequence ID" value="NZ_MPRL01000013.1"/>
</dbReference>
<evidence type="ECO:0008006" key="6">
    <source>
        <dbReference type="Google" id="ProtNLM"/>
    </source>
</evidence>
<evidence type="ECO:0000313" key="4">
    <source>
        <dbReference type="EMBL" id="OOZ41189.1"/>
    </source>
</evidence>
<keyword evidence="5" id="KW-1185">Reference proteome</keyword>
<dbReference type="Gene3D" id="3.30.910.20">
    <property type="entry name" value="Skp domain"/>
    <property type="match status" value="1"/>
</dbReference>
<dbReference type="GO" id="GO:0005829">
    <property type="term" value="C:cytosol"/>
    <property type="evidence" value="ECO:0007669"/>
    <property type="project" value="TreeGrafter"/>
</dbReference>
<feature type="signal peptide" evidence="3">
    <location>
        <begin position="1"/>
        <end position="23"/>
    </location>
</feature>
<dbReference type="GO" id="GO:0051082">
    <property type="term" value="F:unfolded protein binding"/>
    <property type="evidence" value="ECO:0007669"/>
    <property type="project" value="InterPro"/>
</dbReference>
<accession>A0A1T2L7V7</accession>
<name>A0A1T2L7V7_9GAMM</name>
<dbReference type="EMBL" id="MPRL01000013">
    <property type="protein sequence ID" value="OOZ41189.1"/>
    <property type="molecule type" value="Genomic_DNA"/>
</dbReference>
<dbReference type="OrthoDB" id="5294628at2"/>
<dbReference type="Proteomes" id="UP000191110">
    <property type="component" value="Unassembled WGS sequence"/>
</dbReference>
<keyword evidence="1 3" id="KW-0732">Signal</keyword>
<dbReference type="SUPFAM" id="SSF111384">
    <property type="entry name" value="OmpH-like"/>
    <property type="match status" value="1"/>
</dbReference>
<dbReference type="PANTHER" id="PTHR35089:SF1">
    <property type="entry name" value="CHAPERONE PROTEIN SKP"/>
    <property type="match status" value="1"/>
</dbReference>
<dbReference type="AlphaFoldDB" id="A0A1T2L7V7"/>
<dbReference type="PIRSF" id="PIRSF002094">
    <property type="entry name" value="OMP26_Skp"/>
    <property type="match status" value="1"/>
</dbReference>
<evidence type="ECO:0000256" key="3">
    <source>
        <dbReference type="SAM" id="SignalP"/>
    </source>
</evidence>
<dbReference type="SMART" id="SM00935">
    <property type="entry name" value="OmpH"/>
    <property type="match status" value="1"/>
</dbReference>
<comment type="similarity">
    <text evidence="2">Belongs to the skp family.</text>
</comment>
<feature type="chain" id="PRO_5013204866" description="Molecular chaperone Skp" evidence="3">
    <location>
        <begin position="24"/>
        <end position="171"/>
    </location>
</feature>
<dbReference type="GO" id="GO:0050821">
    <property type="term" value="P:protein stabilization"/>
    <property type="evidence" value="ECO:0007669"/>
    <property type="project" value="TreeGrafter"/>
</dbReference>
<sequence>MKKISALFVSLLMLAATTGTAWAQEYKVGFVNTAKLLESTPHAKAARDLLAKEFKSRDELLVSGKKALSKDEDMLSKDGAIMSESARRDLERSIRDQKRDLKRSQEEFREDFNIRRNEELRKLQRTVYDAITAEAKSQKFDIVMGEGVIFASTRVDLTEAVMKRLKAEFGK</sequence>
<proteinExistence type="inferred from homology"/>
<dbReference type="InterPro" id="IPR024930">
    <property type="entry name" value="Skp_dom_sf"/>
</dbReference>
<organism evidence="4 5">
    <name type="scientific">Solemya pervernicosa gill symbiont</name>
    <dbReference type="NCBI Taxonomy" id="642797"/>
    <lineage>
        <taxon>Bacteria</taxon>
        <taxon>Pseudomonadati</taxon>
        <taxon>Pseudomonadota</taxon>
        <taxon>Gammaproteobacteria</taxon>
        <taxon>sulfur-oxidizing symbionts</taxon>
    </lineage>
</organism>
<dbReference type="Pfam" id="PF03938">
    <property type="entry name" value="OmpH"/>
    <property type="match status" value="1"/>
</dbReference>
<dbReference type="PANTHER" id="PTHR35089">
    <property type="entry name" value="CHAPERONE PROTEIN SKP"/>
    <property type="match status" value="1"/>
</dbReference>
<protein>
    <recommendedName>
        <fullName evidence="6">Molecular chaperone Skp</fullName>
    </recommendedName>
</protein>